<feature type="region of interest" description="Disordered" evidence="1">
    <location>
        <begin position="1"/>
        <end position="20"/>
    </location>
</feature>
<feature type="region of interest" description="Disordered" evidence="1">
    <location>
        <begin position="109"/>
        <end position="132"/>
    </location>
</feature>
<evidence type="ECO:0000256" key="1">
    <source>
        <dbReference type="SAM" id="MobiDB-lite"/>
    </source>
</evidence>
<protein>
    <submittedName>
        <fullName evidence="2">Uncharacterized protein</fullName>
    </submittedName>
</protein>
<feature type="non-terminal residue" evidence="2">
    <location>
        <position position="1"/>
    </location>
</feature>
<gene>
    <name evidence="2" type="ORF">PGLA1383_LOCUS23662</name>
</gene>
<dbReference type="Proteomes" id="UP000654075">
    <property type="component" value="Unassembled WGS sequence"/>
</dbReference>
<reference evidence="2" key="1">
    <citation type="submission" date="2021-02" db="EMBL/GenBank/DDBJ databases">
        <authorList>
            <person name="Dougan E. K."/>
            <person name="Rhodes N."/>
            <person name="Thang M."/>
            <person name="Chan C."/>
        </authorList>
    </citation>
    <scope>NUCLEOTIDE SEQUENCE</scope>
</reference>
<feature type="non-terminal residue" evidence="2">
    <location>
        <position position="132"/>
    </location>
</feature>
<sequence length="132" mass="13622">FGLAEQSLDTVSLSSRSGTGRRTVFSCNSTRGSKVCFLGEGSSTAAAKDGIAAAPPSWWGADTAGVGRPPDGSLACGLEAADALAQVLHKRPPFAAYECFMQGSRVAVSSKRSSARHKSSRESPSQDAPKCT</sequence>
<proteinExistence type="predicted"/>
<name>A0A813EWM3_POLGL</name>
<evidence type="ECO:0000313" key="2">
    <source>
        <dbReference type="EMBL" id="CAE8605550.1"/>
    </source>
</evidence>
<accession>A0A813EWM3</accession>
<evidence type="ECO:0000313" key="3">
    <source>
        <dbReference type="Proteomes" id="UP000654075"/>
    </source>
</evidence>
<dbReference type="AlphaFoldDB" id="A0A813EWM3"/>
<comment type="caution">
    <text evidence="2">The sequence shown here is derived from an EMBL/GenBank/DDBJ whole genome shotgun (WGS) entry which is preliminary data.</text>
</comment>
<dbReference type="EMBL" id="CAJNNV010017978">
    <property type="protein sequence ID" value="CAE8605550.1"/>
    <property type="molecule type" value="Genomic_DNA"/>
</dbReference>
<keyword evidence="3" id="KW-1185">Reference proteome</keyword>
<organism evidence="2 3">
    <name type="scientific">Polarella glacialis</name>
    <name type="common">Dinoflagellate</name>
    <dbReference type="NCBI Taxonomy" id="89957"/>
    <lineage>
        <taxon>Eukaryota</taxon>
        <taxon>Sar</taxon>
        <taxon>Alveolata</taxon>
        <taxon>Dinophyceae</taxon>
        <taxon>Suessiales</taxon>
        <taxon>Suessiaceae</taxon>
        <taxon>Polarella</taxon>
    </lineage>
</organism>